<feature type="domain" description="CBS" evidence="3">
    <location>
        <begin position="99"/>
        <end position="155"/>
    </location>
</feature>
<dbReference type="RefSeq" id="WP_154528244.1">
    <property type="nucleotide sequence ID" value="NZ_JAXDZJ010000196.1"/>
</dbReference>
<dbReference type="EMBL" id="VUNH01000003">
    <property type="protein sequence ID" value="MST55136.1"/>
    <property type="molecule type" value="Genomic_DNA"/>
</dbReference>
<evidence type="ECO:0000256" key="1">
    <source>
        <dbReference type="ARBA" id="ARBA00023122"/>
    </source>
</evidence>
<dbReference type="PANTHER" id="PTHR43080:SF26">
    <property type="entry name" value="REGULATORY PROTEIN"/>
    <property type="match status" value="1"/>
</dbReference>
<keyword evidence="1 2" id="KW-0129">CBS domain</keyword>
<dbReference type="InterPro" id="IPR051257">
    <property type="entry name" value="Diverse_CBS-Domain"/>
</dbReference>
<dbReference type="PROSITE" id="PS51371">
    <property type="entry name" value="CBS"/>
    <property type="match status" value="2"/>
</dbReference>
<evidence type="ECO:0000259" key="3">
    <source>
        <dbReference type="PROSITE" id="PS51371"/>
    </source>
</evidence>
<evidence type="ECO:0000313" key="5">
    <source>
        <dbReference type="Proteomes" id="UP000473699"/>
    </source>
</evidence>
<dbReference type="Proteomes" id="UP000473699">
    <property type="component" value="Unassembled WGS sequence"/>
</dbReference>
<dbReference type="InterPro" id="IPR046342">
    <property type="entry name" value="CBS_dom_sf"/>
</dbReference>
<comment type="caution">
    <text evidence="4">The sequence shown here is derived from an EMBL/GenBank/DDBJ whole genome shotgun (WGS) entry which is preliminary data.</text>
</comment>
<protein>
    <submittedName>
        <fullName evidence="4">CBS domain-containing protein</fullName>
    </submittedName>
</protein>
<evidence type="ECO:0000313" key="4">
    <source>
        <dbReference type="EMBL" id="MST55136.1"/>
    </source>
</evidence>
<dbReference type="Pfam" id="PF00571">
    <property type="entry name" value="CBS"/>
    <property type="match status" value="2"/>
</dbReference>
<name>A0A6L5YA39_9BACT</name>
<organism evidence="4 5">
    <name type="scientific">Pyramidobacter porci</name>
    <dbReference type="NCBI Taxonomy" id="2605789"/>
    <lineage>
        <taxon>Bacteria</taxon>
        <taxon>Thermotogati</taxon>
        <taxon>Synergistota</taxon>
        <taxon>Synergistia</taxon>
        <taxon>Synergistales</taxon>
        <taxon>Dethiosulfovibrionaceae</taxon>
        <taxon>Pyramidobacter</taxon>
    </lineage>
</organism>
<reference evidence="4 5" key="1">
    <citation type="submission" date="2019-08" db="EMBL/GenBank/DDBJ databases">
        <title>In-depth cultivation of the pig gut microbiome towards novel bacterial diversity and tailored functional studies.</title>
        <authorList>
            <person name="Wylensek D."/>
            <person name="Hitch T.C.A."/>
            <person name="Clavel T."/>
        </authorList>
    </citation>
    <scope>NUCLEOTIDE SEQUENCE [LARGE SCALE GENOMIC DNA]</scope>
    <source>
        <strain evidence="4 5">SM-530-WT-4B</strain>
    </source>
</reference>
<feature type="domain" description="CBS" evidence="3">
    <location>
        <begin position="12"/>
        <end position="69"/>
    </location>
</feature>
<dbReference type="SMART" id="SM00116">
    <property type="entry name" value="CBS"/>
    <property type="match status" value="2"/>
</dbReference>
<evidence type="ECO:0000256" key="2">
    <source>
        <dbReference type="PROSITE-ProRule" id="PRU00703"/>
    </source>
</evidence>
<dbReference type="PANTHER" id="PTHR43080">
    <property type="entry name" value="CBS DOMAIN-CONTAINING PROTEIN CBSX3, MITOCHONDRIAL"/>
    <property type="match status" value="1"/>
</dbReference>
<proteinExistence type="predicted"/>
<keyword evidence="5" id="KW-1185">Reference proteome</keyword>
<dbReference type="AlphaFoldDB" id="A0A6L5YA39"/>
<dbReference type="InterPro" id="IPR000644">
    <property type="entry name" value="CBS_dom"/>
</dbReference>
<dbReference type="SUPFAM" id="SSF54631">
    <property type="entry name" value="CBS-domain pair"/>
    <property type="match status" value="1"/>
</dbReference>
<gene>
    <name evidence="4" type="ORF">FYJ74_03645</name>
</gene>
<accession>A0A6L5YA39</accession>
<sequence length="155" mass="17438">MRSGMVTAEQLMKRDLTAVMAEDTVEDAMHVLHSHSLSGVPVVDERWRLVGFLSESDILRSVLPSYLEILARDSFLYGEHELLVKNFSQVRAGVVRDYMQARCQAVQPETNIMNVADLMLRLKVKRLPVVDGRLLMGIIDRGDLCEYLMNSGGTS</sequence>
<dbReference type="Gene3D" id="3.10.580.10">
    <property type="entry name" value="CBS-domain"/>
    <property type="match status" value="1"/>
</dbReference>